<dbReference type="PANTHER" id="PTHR43613">
    <property type="entry name" value="ABC TRANSPORTER, ATP-BINDING PROTEIN"/>
    <property type="match status" value="1"/>
</dbReference>
<evidence type="ECO:0000259" key="3">
    <source>
        <dbReference type="PROSITE" id="PS50893"/>
    </source>
</evidence>
<gene>
    <name evidence="4" type="ORF">D1868_07840</name>
</gene>
<protein>
    <submittedName>
        <fullName evidence="4">ATP-binding cassette domain-containing protein</fullName>
    </submittedName>
</protein>
<dbReference type="GO" id="GO:0005524">
    <property type="term" value="F:ATP binding"/>
    <property type="evidence" value="ECO:0007669"/>
    <property type="project" value="UniProtKB-KW"/>
</dbReference>
<dbReference type="KEGG" id="sazo:D1868_07840"/>
<dbReference type="Gene3D" id="3.40.50.300">
    <property type="entry name" value="P-loop containing nucleotide triphosphate hydrolases"/>
    <property type="match status" value="1"/>
</dbReference>
<dbReference type="CDD" id="cd03230">
    <property type="entry name" value="ABC_DR_subfamily_A"/>
    <property type="match status" value="1"/>
</dbReference>
<proteinExistence type="predicted"/>
<dbReference type="EMBL" id="CP045483">
    <property type="protein sequence ID" value="QGR19898.1"/>
    <property type="molecule type" value="Genomic_DNA"/>
</dbReference>
<keyword evidence="5" id="KW-1185">Reference proteome</keyword>
<dbReference type="Proteomes" id="UP000423396">
    <property type="component" value="Chromosome"/>
</dbReference>
<dbReference type="GO" id="GO:0016887">
    <property type="term" value="F:ATP hydrolysis activity"/>
    <property type="evidence" value="ECO:0007669"/>
    <property type="project" value="InterPro"/>
</dbReference>
<dbReference type="AlphaFoldDB" id="A0A650CQ32"/>
<dbReference type="SMART" id="SM00382">
    <property type="entry name" value="AAA"/>
    <property type="match status" value="1"/>
</dbReference>
<evidence type="ECO:0000313" key="4">
    <source>
        <dbReference type="EMBL" id="QGR19898.1"/>
    </source>
</evidence>
<evidence type="ECO:0000256" key="1">
    <source>
        <dbReference type="ARBA" id="ARBA00022741"/>
    </source>
</evidence>
<dbReference type="PANTHER" id="PTHR43613:SF1">
    <property type="entry name" value="ABC TRANSPORTER, ATP-BINDING PROTEIN"/>
    <property type="match status" value="1"/>
</dbReference>
<name>A0A650CQ32_9CREN</name>
<sequence length="249" mass="27891">MNSEIAVSVTNVFKKFNNSLVLKGITFDVFKEDVFGLIGPNGAGKTTTLRIIAGIIKRYEGEVRVFSYKPEKAKELGLISYMPEDAFPYERLTGLENLNLFAEIYARGDKKLAEEYVEIGIKIADLGKKIYEKTSTYSRGMKRRLIIARTLMTKPKLVILDEPTSALDVESAVRIRNVISDMAKKLGSTIILSSHNMLEVEYMCNRVAMINDGKIIQIGTPTEITEKLGVRNLEEAFLKVVSRDQSVPS</sequence>
<dbReference type="GeneID" id="42798973"/>
<accession>A0A650CQ32</accession>
<dbReference type="PROSITE" id="PS50893">
    <property type="entry name" value="ABC_TRANSPORTER_2"/>
    <property type="match status" value="1"/>
</dbReference>
<dbReference type="SUPFAM" id="SSF52540">
    <property type="entry name" value="P-loop containing nucleoside triphosphate hydrolases"/>
    <property type="match status" value="1"/>
</dbReference>
<feature type="domain" description="ABC transporter" evidence="3">
    <location>
        <begin position="7"/>
        <end position="237"/>
    </location>
</feature>
<keyword evidence="1" id="KW-0547">Nucleotide-binding</keyword>
<dbReference type="InterPro" id="IPR027417">
    <property type="entry name" value="P-loop_NTPase"/>
</dbReference>
<dbReference type="InterPro" id="IPR003439">
    <property type="entry name" value="ABC_transporter-like_ATP-bd"/>
</dbReference>
<dbReference type="OrthoDB" id="87732at2157"/>
<organism evidence="4 5">
    <name type="scientific">Stygiolobus azoricus</name>
    <dbReference type="NCBI Taxonomy" id="41675"/>
    <lineage>
        <taxon>Archaea</taxon>
        <taxon>Thermoproteota</taxon>
        <taxon>Thermoprotei</taxon>
        <taxon>Sulfolobales</taxon>
        <taxon>Sulfolobaceae</taxon>
        <taxon>Stygiolobus</taxon>
    </lineage>
</organism>
<evidence type="ECO:0000256" key="2">
    <source>
        <dbReference type="ARBA" id="ARBA00022840"/>
    </source>
</evidence>
<reference evidence="4 5" key="1">
    <citation type="submission" date="2019-10" db="EMBL/GenBank/DDBJ databases">
        <title>Genome Sequences from Six Type Strain Members of the Archaeal Family Sulfolobaceae: Acidianus ambivalens, Acidianus infernus, Metallosphaera prunae, Stygiolobus azoricus, Sulfolobus metallicus, and Sulfurisphaera ohwakuensis.</title>
        <authorList>
            <person name="Counts J.A."/>
            <person name="Kelly R.M."/>
        </authorList>
    </citation>
    <scope>NUCLEOTIDE SEQUENCE [LARGE SCALE GENOMIC DNA]</scope>
    <source>
        <strain evidence="4 5">FC6</strain>
    </source>
</reference>
<evidence type="ECO:0000313" key="5">
    <source>
        <dbReference type="Proteomes" id="UP000423396"/>
    </source>
</evidence>
<dbReference type="InterPro" id="IPR003593">
    <property type="entry name" value="AAA+_ATPase"/>
</dbReference>
<dbReference type="Pfam" id="PF00005">
    <property type="entry name" value="ABC_tran"/>
    <property type="match status" value="1"/>
</dbReference>
<dbReference type="RefSeq" id="WP_156007147.1">
    <property type="nucleotide sequence ID" value="NZ_CP045483.1"/>
</dbReference>
<keyword evidence="2 4" id="KW-0067">ATP-binding</keyword>